<dbReference type="EMBL" id="QLIX01000020">
    <property type="protein sequence ID" value="RAI57149.1"/>
    <property type="molecule type" value="Genomic_DNA"/>
</dbReference>
<keyword evidence="3" id="KW-1185">Reference proteome</keyword>
<dbReference type="SUPFAM" id="SSF64307">
    <property type="entry name" value="SirA-like"/>
    <property type="match status" value="1"/>
</dbReference>
<dbReference type="Gene3D" id="3.30.110.40">
    <property type="entry name" value="TusA-like domain"/>
    <property type="match status" value="1"/>
</dbReference>
<feature type="domain" description="UPF0033" evidence="1">
    <location>
        <begin position="46"/>
        <end position="70"/>
    </location>
</feature>
<comment type="caution">
    <text evidence="2">The sequence shown here is derived from an EMBL/GenBank/DDBJ whole genome shotgun (WGS) entry which is preliminary data.</text>
</comment>
<dbReference type="InterPro" id="IPR036868">
    <property type="entry name" value="TusA-like_sf"/>
</dbReference>
<accession>A0A327M339</accession>
<dbReference type="Proteomes" id="UP000249065">
    <property type="component" value="Unassembled WGS sequence"/>
</dbReference>
<dbReference type="OrthoDB" id="9794210at2"/>
<dbReference type="GO" id="GO:0016740">
    <property type="term" value="F:transferase activity"/>
    <property type="evidence" value="ECO:0007669"/>
    <property type="project" value="UniProtKB-KW"/>
</dbReference>
<sequence>MRRIFPLSAGELYYPLTWFRNTFQRFRGHLPLDSVSEQELSSDRQLDITTDTCPMTFVRTRLALDRMQSGQTLLLRLRGEEPRRNLPRTATEQGHAVLAQRELADGSLLLLLRKG</sequence>
<evidence type="ECO:0000313" key="2">
    <source>
        <dbReference type="EMBL" id="RAI57149.1"/>
    </source>
</evidence>
<dbReference type="RefSeq" id="WP_111471666.1">
    <property type="nucleotide sequence ID" value="NZ_QLIX01000020.1"/>
</dbReference>
<evidence type="ECO:0000259" key="1">
    <source>
        <dbReference type="PROSITE" id="PS01148"/>
    </source>
</evidence>
<name>A0A327M339_9PROT</name>
<gene>
    <name evidence="2" type="ORF">DOO78_20110</name>
</gene>
<proteinExistence type="predicted"/>
<keyword evidence="2" id="KW-0808">Transferase</keyword>
<protein>
    <submittedName>
        <fullName evidence="2">Sulfurtransferase TusA family protein</fullName>
    </submittedName>
</protein>
<reference evidence="3" key="1">
    <citation type="submission" date="2018-06" db="EMBL/GenBank/DDBJ databases">
        <authorList>
            <person name="Khan S.A."/>
        </authorList>
    </citation>
    <scope>NUCLEOTIDE SEQUENCE [LARGE SCALE GENOMIC DNA]</scope>
    <source>
        <strain evidence="3">DB-1506</strain>
    </source>
</reference>
<dbReference type="AlphaFoldDB" id="A0A327M339"/>
<dbReference type="Pfam" id="PF01206">
    <property type="entry name" value="TusA"/>
    <property type="match status" value="1"/>
</dbReference>
<dbReference type="PROSITE" id="PS01148">
    <property type="entry name" value="UPF0033"/>
    <property type="match status" value="1"/>
</dbReference>
<organism evidence="2 3">
    <name type="scientific">Roseicella frigidaeris</name>
    <dbReference type="NCBI Taxonomy" id="2230885"/>
    <lineage>
        <taxon>Bacteria</taxon>
        <taxon>Pseudomonadati</taxon>
        <taxon>Pseudomonadota</taxon>
        <taxon>Alphaproteobacteria</taxon>
        <taxon>Acetobacterales</taxon>
        <taxon>Roseomonadaceae</taxon>
        <taxon>Roseicella</taxon>
    </lineage>
</organism>
<evidence type="ECO:0000313" key="3">
    <source>
        <dbReference type="Proteomes" id="UP000249065"/>
    </source>
</evidence>
<dbReference type="InterPro" id="IPR001455">
    <property type="entry name" value="TusA-like"/>
</dbReference>